<dbReference type="Pfam" id="PF11722">
    <property type="entry name" value="zf-TRM13_CCCH"/>
    <property type="match status" value="1"/>
</dbReference>
<accession>A0A9P0L6P9</accession>
<keyword evidence="15" id="KW-1185">Reference proteome</keyword>
<evidence type="ECO:0000313" key="15">
    <source>
        <dbReference type="Proteomes" id="UP001152888"/>
    </source>
</evidence>
<comment type="catalytic activity">
    <reaction evidence="11 12">
        <text>adenosine(4) in tRNA(His) + S-adenosyl-L-methionine = 2'-O-methyladenosine(4) in tRNA(His) + S-adenosyl-L-homocysteine + H(+)</text>
        <dbReference type="Rhea" id="RHEA:43196"/>
        <dbReference type="Rhea" id="RHEA-COMP:10401"/>
        <dbReference type="Rhea" id="RHEA-COMP:10402"/>
        <dbReference type="ChEBI" id="CHEBI:15378"/>
        <dbReference type="ChEBI" id="CHEBI:57856"/>
        <dbReference type="ChEBI" id="CHEBI:59789"/>
        <dbReference type="ChEBI" id="CHEBI:74411"/>
        <dbReference type="ChEBI" id="CHEBI:74477"/>
        <dbReference type="EC" id="2.1.1.225"/>
    </reaction>
</comment>
<dbReference type="PANTHER" id="PTHR12998:SF0">
    <property type="entry name" value="TRNA:M(4)X MODIFICATION ENZYME TRM13 HOMOLOG"/>
    <property type="match status" value="1"/>
</dbReference>
<dbReference type="Proteomes" id="UP001152888">
    <property type="component" value="Unassembled WGS sequence"/>
</dbReference>
<reference evidence="14" key="1">
    <citation type="submission" date="2022-03" db="EMBL/GenBank/DDBJ databases">
        <authorList>
            <person name="Sayadi A."/>
        </authorList>
    </citation>
    <scope>NUCLEOTIDE SEQUENCE</scope>
</reference>
<keyword evidence="7 12" id="KW-0863">Zinc-finger</keyword>
<comment type="catalytic activity">
    <reaction evidence="10 12">
        <text>cytidine(4) in tRNA(Gly)(GCC) + S-adenosyl-L-methionine = 2'-O-methylcytidine(4) in tRNA(Gly)(GCC) + S-adenosyl-L-homocysteine + H(+)</text>
        <dbReference type="Rhea" id="RHEA:43192"/>
        <dbReference type="Rhea" id="RHEA-COMP:10399"/>
        <dbReference type="Rhea" id="RHEA-COMP:10400"/>
        <dbReference type="ChEBI" id="CHEBI:15378"/>
        <dbReference type="ChEBI" id="CHEBI:57856"/>
        <dbReference type="ChEBI" id="CHEBI:59789"/>
        <dbReference type="ChEBI" id="CHEBI:74495"/>
        <dbReference type="ChEBI" id="CHEBI:82748"/>
        <dbReference type="EC" id="2.1.1.225"/>
    </reaction>
</comment>
<dbReference type="InterPro" id="IPR022776">
    <property type="entry name" value="TRM13/UPF0224_CHHC_Znf_dom"/>
</dbReference>
<dbReference type="EMBL" id="CAKOFQ010007053">
    <property type="protein sequence ID" value="CAH1988927.1"/>
    <property type="molecule type" value="Genomic_DNA"/>
</dbReference>
<dbReference type="OrthoDB" id="258806at2759"/>
<evidence type="ECO:0000256" key="3">
    <source>
        <dbReference type="ARBA" id="ARBA00022679"/>
    </source>
</evidence>
<comment type="catalytic activity">
    <reaction evidence="9 12">
        <text>cytidine(4) in tRNA(Pro) + S-adenosyl-L-methionine = 2'-O-methylcytidine(4) in tRNA(Pro) + S-adenosyl-L-homocysteine + H(+)</text>
        <dbReference type="Rhea" id="RHEA:32767"/>
        <dbReference type="Rhea" id="RHEA-COMP:10397"/>
        <dbReference type="Rhea" id="RHEA-COMP:10398"/>
        <dbReference type="ChEBI" id="CHEBI:15378"/>
        <dbReference type="ChEBI" id="CHEBI:57856"/>
        <dbReference type="ChEBI" id="CHEBI:59789"/>
        <dbReference type="ChEBI" id="CHEBI:74495"/>
        <dbReference type="ChEBI" id="CHEBI:82748"/>
        <dbReference type="EC" id="2.1.1.225"/>
    </reaction>
</comment>
<feature type="domain" description="CHHC U11-48K-type" evidence="13">
    <location>
        <begin position="51"/>
        <end position="78"/>
    </location>
</feature>
<evidence type="ECO:0000313" key="14">
    <source>
        <dbReference type="EMBL" id="CAH1988927.1"/>
    </source>
</evidence>
<evidence type="ECO:0000256" key="6">
    <source>
        <dbReference type="ARBA" id="ARBA00022723"/>
    </source>
</evidence>
<dbReference type="PANTHER" id="PTHR12998">
    <property type="entry name" value="TRNA:M(4)X MODIFICATION ENZYME TRM13 HOMOLOG"/>
    <property type="match status" value="1"/>
</dbReference>
<comment type="function">
    <text evidence="12">tRNA methylase which 2'-O-methylates cytidine(4) in tRNA(Pro) and tRNA(Gly)(GCC), and adenosine(4) in tRNA(His).</text>
</comment>
<evidence type="ECO:0000259" key="13">
    <source>
        <dbReference type="PROSITE" id="PS51800"/>
    </source>
</evidence>
<evidence type="ECO:0000256" key="2">
    <source>
        <dbReference type="ARBA" id="ARBA00022603"/>
    </source>
</evidence>
<keyword evidence="8 12" id="KW-0862">Zinc</keyword>
<evidence type="ECO:0000256" key="9">
    <source>
        <dbReference type="ARBA" id="ARBA00048165"/>
    </source>
</evidence>
<dbReference type="InterPro" id="IPR029063">
    <property type="entry name" value="SAM-dependent_MTases_sf"/>
</dbReference>
<dbReference type="PROSITE" id="PS51800">
    <property type="entry name" value="ZF_CHHC_U11_48K"/>
    <property type="match status" value="1"/>
</dbReference>
<dbReference type="InterPro" id="IPR007871">
    <property type="entry name" value="Methyltransferase_TRM13"/>
</dbReference>
<dbReference type="SUPFAM" id="SSF53335">
    <property type="entry name" value="S-adenosyl-L-methionine-dependent methyltransferases"/>
    <property type="match status" value="1"/>
</dbReference>
<comment type="similarity">
    <text evidence="1 12">Belongs to the methyltransferase TRM13 family.</text>
</comment>
<dbReference type="Pfam" id="PF05206">
    <property type="entry name" value="TRM13"/>
    <property type="match status" value="1"/>
</dbReference>
<organism evidence="14 15">
    <name type="scientific">Acanthoscelides obtectus</name>
    <name type="common">Bean weevil</name>
    <name type="synonym">Bruchus obtectus</name>
    <dbReference type="NCBI Taxonomy" id="200917"/>
    <lineage>
        <taxon>Eukaryota</taxon>
        <taxon>Metazoa</taxon>
        <taxon>Ecdysozoa</taxon>
        <taxon>Arthropoda</taxon>
        <taxon>Hexapoda</taxon>
        <taxon>Insecta</taxon>
        <taxon>Pterygota</taxon>
        <taxon>Neoptera</taxon>
        <taxon>Endopterygota</taxon>
        <taxon>Coleoptera</taxon>
        <taxon>Polyphaga</taxon>
        <taxon>Cucujiformia</taxon>
        <taxon>Chrysomeloidea</taxon>
        <taxon>Chrysomelidae</taxon>
        <taxon>Bruchinae</taxon>
        <taxon>Bruchini</taxon>
        <taxon>Acanthoscelides</taxon>
    </lineage>
</organism>
<dbReference type="EC" id="2.1.1.225" evidence="12"/>
<proteinExistence type="inferred from homology"/>
<evidence type="ECO:0000256" key="1">
    <source>
        <dbReference type="ARBA" id="ARBA00005265"/>
    </source>
</evidence>
<keyword evidence="3 12" id="KW-0808">Transferase</keyword>
<evidence type="ECO:0000256" key="11">
    <source>
        <dbReference type="ARBA" id="ARBA00049393"/>
    </source>
</evidence>
<sequence length="411" mass="46516">MDKADHFHHCKYFVLRKKRYCKMTVKLGEDYCGEHQKVDIKISGVPEDKVRIVCPLDKKHTCYAHKLEKHLKICNARAKATQPYLSEGINCGLNGMDVDDDGLDSYRLLSTFSVADIKETILKVNKIFDTIVSNVLSEKILSNNVVEEVIAKPEHGNKAKKHLIQNSSILGLLEEYNLIKPNTCYIEFGAGRGQLSFWIAQAVNPEDTSSVLLIERASPKHKKDNKLARNSDSIKRIRADISDIVLNKLDNVDKSDNVVGVTKHLCGVATDLALRCLGNAAQNKVAGGVFTFCCHHRCRWTSYTGKQFLQENNLTQQDFYIMCGMASWATCGTGLSRDRRKAEDIEQLKQSERDLEIGLTRDEKAEVGRRSKNVINYGRLFYLSQLGLKCHLHYYVHSQVTLENVCIVAHR</sequence>
<dbReference type="InterPro" id="IPR039044">
    <property type="entry name" value="Trm13"/>
</dbReference>
<comment type="caution">
    <text evidence="14">The sequence shown here is derived from an EMBL/GenBank/DDBJ whole genome shotgun (WGS) entry which is preliminary data.</text>
</comment>
<evidence type="ECO:0000256" key="10">
    <source>
        <dbReference type="ARBA" id="ARBA00048635"/>
    </source>
</evidence>
<dbReference type="AlphaFoldDB" id="A0A9P0L6P9"/>
<protein>
    <recommendedName>
        <fullName evidence="12">tRNA:m(4)X modification enzyme TRM13</fullName>
        <ecNumber evidence="12">2.1.1.225</ecNumber>
    </recommendedName>
</protein>
<dbReference type="GO" id="GO:0008270">
    <property type="term" value="F:zinc ion binding"/>
    <property type="evidence" value="ECO:0007669"/>
    <property type="project" value="UniProtKB-KW"/>
</dbReference>
<keyword evidence="2 12" id="KW-0489">Methyltransferase</keyword>
<dbReference type="GO" id="GO:0106050">
    <property type="term" value="F:tRNA 2'-O-methyltransferase activity"/>
    <property type="evidence" value="ECO:0007669"/>
    <property type="project" value="UniProtKB-UniRule"/>
</dbReference>
<name>A0A9P0L6P9_ACAOB</name>
<keyword evidence="6 12" id="KW-0479">Metal-binding</keyword>
<evidence type="ECO:0000256" key="12">
    <source>
        <dbReference type="RuleBase" id="RU367103"/>
    </source>
</evidence>
<dbReference type="Pfam" id="PF05253">
    <property type="entry name" value="zf-U11-48K"/>
    <property type="match status" value="1"/>
</dbReference>
<keyword evidence="4 12" id="KW-0949">S-adenosyl-L-methionine</keyword>
<evidence type="ECO:0000256" key="4">
    <source>
        <dbReference type="ARBA" id="ARBA00022691"/>
    </source>
</evidence>
<gene>
    <name evidence="14" type="ORF">ACAOBT_LOCUS18741</name>
</gene>
<keyword evidence="5 12" id="KW-0819">tRNA processing</keyword>
<evidence type="ECO:0000256" key="7">
    <source>
        <dbReference type="ARBA" id="ARBA00022771"/>
    </source>
</evidence>
<dbReference type="GO" id="GO:0030488">
    <property type="term" value="P:tRNA methylation"/>
    <property type="evidence" value="ECO:0007669"/>
    <property type="project" value="InterPro"/>
</dbReference>
<dbReference type="InterPro" id="IPR021721">
    <property type="entry name" value="Znf_CCCH-type_TRM13"/>
</dbReference>
<evidence type="ECO:0000256" key="5">
    <source>
        <dbReference type="ARBA" id="ARBA00022694"/>
    </source>
</evidence>
<evidence type="ECO:0000256" key="8">
    <source>
        <dbReference type="ARBA" id="ARBA00022833"/>
    </source>
</evidence>